<dbReference type="GO" id="GO:0008652">
    <property type="term" value="P:amino acid biosynthetic process"/>
    <property type="evidence" value="ECO:0007669"/>
    <property type="project" value="UniProtKB-KW"/>
</dbReference>
<dbReference type="GO" id="GO:0016491">
    <property type="term" value="F:oxidoreductase activity"/>
    <property type="evidence" value="ECO:0007669"/>
    <property type="project" value="InterPro"/>
</dbReference>
<evidence type="ECO:0000259" key="3">
    <source>
        <dbReference type="Pfam" id="PF26558"/>
    </source>
</evidence>
<dbReference type="InterPro" id="IPR002812">
    <property type="entry name" value="DHQS"/>
</dbReference>
<evidence type="ECO:0000313" key="4">
    <source>
        <dbReference type="EMBL" id="KAK9864602.1"/>
    </source>
</evidence>
<keyword evidence="2" id="KW-0057">Aromatic amino acid biosynthesis</keyword>
<sequence length="175" mass="18823">MVGSFARALFLVHSECAESQYIASRPFRINAGPVHAYVAGSGGKTAYLSELVSGSEVTVVDQTGRTRQALVGRCKIEKRPMVLVEAETEDGMLHSLLLQNAETDIQAAATKAASEPDFPELTPPAAEPAQIPEKGVEGYKTLSVTELQIGDKVFVWQQAGARHTGISIQESIIER</sequence>
<evidence type="ECO:0000256" key="1">
    <source>
        <dbReference type="ARBA" id="ARBA00022605"/>
    </source>
</evidence>
<dbReference type="PANTHER" id="PTHR33563">
    <property type="match status" value="1"/>
</dbReference>
<dbReference type="Pfam" id="PF26558">
    <property type="entry name" value="DHQS_2nd"/>
    <property type="match status" value="2"/>
</dbReference>
<keyword evidence="5" id="KW-1185">Reference proteome</keyword>
<evidence type="ECO:0000313" key="5">
    <source>
        <dbReference type="Proteomes" id="UP001485043"/>
    </source>
</evidence>
<dbReference type="InterPro" id="IPR056179">
    <property type="entry name" value="DHQS_C"/>
</dbReference>
<organism evidence="4 5">
    <name type="scientific">Apatococcus fuscideae</name>
    <dbReference type="NCBI Taxonomy" id="2026836"/>
    <lineage>
        <taxon>Eukaryota</taxon>
        <taxon>Viridiplantae</taxon>
        <taxon>Chlorophyta</taxon>
        <taxon>core chlorophytes</taxon>
        <taxon>Trebouxiophyceae</taxon>
        <taxon>Chlorellales</taxon>
        <taxon>Chlorellaceae</taxon>
        <taxon>Apatococcus</taxon>
    </lineage>
</organism>
<keyword evidence="1" id="KW-0028">Amino-acid biosynthesis</keyword>
<protein>
    <recommendedName>
        <fullName evidence="3">3-dehydroquinate synthase C-terminal domain-containing protein</fullName>
    </recommendedName>
</protein>
<name>A0AAW1T7K4_9CHLO</name>
<dbReference type="EMBL" id="JALJOV010000334">
    <property type="protein sequence ID" value="KAK9864602.1"/>
    <property type="molecule type" value="Genomic_DNA"/>
</dbReference>
<dbReference type="Proteomes" id="UP001485043">
    <property type="component" value="Unassembled WGS sequence"/>
</dbReference>
<dbReference type="AlphaFoldDB" id="A0AAW1T7K4"/>
<dbReference type="PANTHER" id="PTHR33563:SF1">
    <property type="entry name" value="3-DEHYDROQUINATE SYNTHASE"/>
    <property type="match status" value="1"/>
</dbReference>
<dbReference type="GO" id="GO:0003856">
    <property type="term" value="F:3-dehydroquinate synthase activity"/>
    <property type="evidence" value="ECO:0007669"/>
    <property type="project" value="InterPro"/>
</dbReference>
<accession>A0AAW1T7K4</accession>
<comment type="caution">
    <text evidence="4">The sequence shown here is derived from an EMBL/GenBank/DDBJ whole genome shotgun (WGS) entry which is preliminary data.</text>
</comment>
<proteinExistence type="predicted"/>
<dbReference type="GO" id="GO:0009073">
    <property type="term" value="P:aromatic amino acid family biosynthetic process"/>
    <property type="evidence" value="ECO:0007669"/>
    <property type="project" value="UniProtKB-KW"/>
</dbReference>
<feature type="domain" description="3-dehydroquinate synthase C-terminal" evidence="3">
    <location>
        <begin position="1"/>
        <end position="103"/>
    </location>
</feature>
<evidence type="ECO:0000256" key="2">
    <source>
        <dbReference type="ARBA" id="ARBA00023141"/>
    </source>
</evidence>
<gene>
    <name evidence="4" type="ORF">WJX84_006694</name>
</gene>
<reference evidence="4 5" key="1">
    <citation type="journal article" date="2024" name="Nat. Commun.">
        <title>Phylogenomics reveals the evolutionary origins of lichenization in chlorophyte algae.</title>
        <authorList>
            <person name="Puginier C."/>
            <person name="Libourel C."/>
            <person name="Otte J."/>
            <person name="Skaloud P."/>
            <person name="Haon M."/>
            <person name="Grisel S."/>
            <person name="Petersen M."/>
            <person name="Berrin J.G."/>
            <person name="Delaux P.M."/>
            <person name="Dal Grande F."/>
            <person name="Keller J."/>
        </authorList>
    </citation>
    <scope>NUCLEOTIDE SEQUENCE [LARGE SCALE GENOMIC DNA]</scope>
    <source>
        <strain evidence="4 5">SAG 2523</strain>
    </source>
</reference>
<feature type="domain" description="3-dehydroquinate synthase C-terminal" evidence="3">
    <location>
        <begin position="140"/>
        <end position="175"/>
    </location>
</feature>